<reference evidence="2 3" key="1">
    <citation type="submission" date="2014-07" db="EMBL/GenBank/DDBJ databases">
        <title>Genomic and transcriptomic analysis on Apis cerana provide comprehensive insights into honey bee biology.</title>
        <authorList>
            <person name="Diao Q."/>
            <person name="Sun L."/>
            <person name="Zheng H."/>
            <person name="Zheng H."/>
            <person name="Xu S."/>
            <person name="Wang S."/>
            <person name="Zeng Z."/>
            <person name="Hu F."/>
            <person name="Su S."/>
            <person name="Wu J."/>
        </authorList>
    </citation>
    <scope>NUCLEOTIDE SEQUENCE [LARGE SCALE GENOMIC DNA]</scope>
    <source>
        <tissue evidence="2">Pupae without intestine</tissue>
    </source>
</reference>
<accession>A0A2A3EUD7</accession>
<organism evidence="2 3">
    <name type="scientific">Apis cerana cerana</name>
    <name type="common">Oriental honeybee</name>
    <dbReference type="NCBI Taxonomy" id="94128"/>
    <lineage>
        <taxon>Eukaryota</taxon>
        <taxon>Metazoa</taxon>
        <taxon>Ecdysozoa</taxon>
        <taxon>Arthropoda</taxon>
        <taxon>Hexapoda</taxon>
        <taxon>Insecta</taxon>
        <taxon>Pterygota</taxon>
        <taxon>Neoptera</taxon>
        <taxon>Endopterygota</taxon>
        <taxon>Hymenoptera</taxon>
        <taxon>Apocrita</taxon>
        <taxon>Aculeata</taxon>
        <taxon>Apoidea</taxon>
        <taxon>Anthophila</taxon>
        <taxon>Apidae</taxon>
        <taxon>Apis</taxon>
    </lineage>
</organism>
<name>A0A2A3EUD7_APICC</name>
<feature type="compositionally biased region" description="Acidic residues" evidence="1">
    <location>
        <begin position="12"/>
        <end position="22"/>
    </location>
</feature>
<evidence type="ECO:0000313" key="3">
    <source>
        <dbReference type="Proteomes" id="UP000242457"/>
    </source>
</evidence>
<feature type="region of interest" description="Disordered" evidence="1">
    <location>
        <begin position="1"/>
        <end position="22"/>
    </location>
</feature>
<sequence>MRKKKNEVIVEEKEEEEEEEEGVVGGGIQVKEKLPMLDCGFIPPRLRAKEATLFSTSILLEFSKLTNTRIQLQMNNYEFHLKGYENVKFAKSWIFGKTRIVKNFIK</sequence>
<dbReference type="Proteomes" id="UP000242457">
    <property type="component" value="Unassembled WGS sequence"/>
</dbReference>
<protein>
    <submittedName>
        <fullName evidence="2">Uncharacterized protein</fullName>
    </submittedName>
</protein>
<dbReference type="EMBL" id="KZ288189">
    <property type="protein sequence ID" value="PBC34671.1"/>
    <property type="molecule type" value="Genomic_DNA"/>
</dbReference>
<proteinExistence type="predicted"/>
<gene>
    <name evidence="2" type="ORF">APICC_05866</name>
</gene>
<dbReference type="AlphaFoldDB" id="A0A2A3EUD7"/>
<evidence type="ECO:0000256" key="1">
    <source>
        <dbReference type="SAM" id="MobiDB-lite"/>
    </source>
</evidence>
<evidence type="ECO:0000313" key="2">
    <source>
        <dbReference type="EMBL" id="PBC34671.1"/>
    </source>
</evidence>
<keyword evidence="3" id="KW-1185">Reference proteome</keyword>
<feature type="compositionally biased region" description="Basic and acidic residues" evidence="1">
    <location>
        <begin position="1"/>
        <end position="11"/>
    </location>
</feature>